<dbReference type="AlphaFoldDB" id="A0A919GRV6"/>
<dbReference type="Proteomes" id="UP000600026">
    <property type="component" value="Unassembled WGS sequence"/>
</dbReference>
<evidence type="ECO:0000313" key="2">
    <source>
        <dbReference type="Proteomes" id="UP000600026"/>
    </source>
</evidence>
<sequence length="44" mass="4840">MDNVTVTAETEAEAVDEFDVLDDLDDIEFSLDEIENKIAPLALA</sequence>
<organism evidence="1 2">
    <name type="scientific">Streptomyces xanthophaeus</name>
    <dbReference type="NCBI Taxonomy" id="67385"/>
    <lineage>
        <taxon>Bacteria</taxon>
        <taxon>Bacillati</taxon>
        <taxon>Actinomycetota</taxon>
        <taxon>Actinomycetes</taxon>
        <taxon>Kitasatosporales</taxon>
        <taxon>Streptomycetaceae</taxon>
        <taxon>Streptomyces</taxon>
    </lineage>
</organism>
<evidence type="ECO:0000313" key="1">
    <source>
        <dbReference type="EMBL" id="GHI82665.1"/>
    </source>
</evidence>
<name>A0A919GRV6_9ACTN</name>
<comment type="caution">
    <text evidence="1">The sequence shown here is derived from an EMBL/GenBank/DDBJ whole genome shotgun (WGS) entry which is preliminary data.</text>
</comment>
<dbReference type="EMBL" id="BNEE01000002">
    <property type="protein sequence ID" value="GHI82665.1"/>
    <property type="molecule type" value="Genomic_DNA"/>
</dbReference>
<keyword evidence="2" id="KW-1185">Reference proteome</keyword>
<proteinExistence type="predicted"/>
<protein>
    <submittedName>
        <fullName evidence="1">Uncharacterized protein</fullName>
    </submittedName>
</protein>
<reference evidence="1" key="1">
    <citation type="submission" date="2020-09" db="EMBL/GenBank/DDBJ databases">
        <title>Whole genome shotgun sequence of Streptomyces xanthophaeus NBRC 12829.</title>
        <authorList>
            <person name="Komaki H."/>
            <person name="Tamura T."/>
        </authorList>
    </citation>
    <scope>NUCLEOTIDE SEQUENCE</scope>
    <source>
        <strain evidence="1">NBRC 12829</strain>
    </source>
</reference>
<accession>A0A919GRV6</accession>
<dbReference type="NCBIfam" id="NF033737">
    <property type="entry name" value="Amm_Lyn_leader"/>
    <property type="match status" value="1"/>
</dbReference>
<gene>
    <name evidence="1" type="ORF">Sxan_00290</name>
</gene>